<sequence length="70" mass="7677">MTDSQEQKKTLGVHPRPIYNSVQSERGPDDVLEEAENVSPHRMGPSVPGDDATLVASDNPDDFDFEGDHV</sequence>
<reference evidence="3" key="1">
    <citation type="submission" date="2016-10" db="EMBL/GenBank/DDBJ databases">
        <authorList>
            <person name="Varghese N."/>
        </authorList>
    </citation>
    <scope>NUCLEOTIDE SEQUENCE [LARGE SCALE GENOMIC DNA]</scope>
    <source>
        <strain evidence="3">DSM 12489</strain>
    </source>
</reference>
<evidence type="ECO:0000313" key="3">
    <source>
        <dbReference type="Proteomes" id="UP000182589"/>
    </source>
</evidence>
<organism evidence="2 3">
    <name type="scientific">Alicyclobacillus hesperidum</name>
    <dbReference type="NCBI Taxonomy" id="89784"/>
    <lineage>
        <taxon>Bacteria</taxon>
        <taxon>Bacillati</taxon>
        <taxon>Bacillota</taxon>
        <taxon>Bacilli</taxon>
        <taxon>Bacillales</taxon>
        <taxon>Alicyclobacillaceae</taxon>
        <taxon>Alicyclobacillus</taxon>
    </lineage>
</organism>
<accession>A0A1H2RMQ1</accession>
<dbReference type="STRING" id="89784.SAMN04489725_10363"/>
<evidence type="ECO:0000256" key="1">
    <source>
        <dbReference type="SAM" id="MobiDB-lite"/>
    </source>
</evidence>
<evidence type="ECO:0000313" key="2">
    <source>
        <dbReference type="EMBL" id="SDW20637.1"/>
    </source>
</evidence>
<gene>
    <name evidence="2" type="ORF">SAMN04489725_10363</name>
</gene>
<feature type="compositionally biased region" description="Acidic residues" evidence="1">
    <location>
        <begin position="59"/>
        <end position="70"/>
    </location>
</feature>
<dbReference type="EMBL" id="FNOJ01000003">
    <property type="protein sequence ID" value="SDW20637.1"/>
    <property type="molecule type" value="Genomic_DNA"/>
</dbReference>
<dbReference type="AlphaFoldDB" id="A0A1H2RMQ1"/>
<proteinExistence type="predicted"/>
<keyword evidence="3" id="KW-1185">Reference proteome</keyword>
<dbReference type="RefSeq" id="WP_074691770.1">
    <property type="nucleotide sequence ID" value="NZ_FNOJ01000003.1"/>
</dbReference>
<protein>
    <submittedName>
        <fullName evidence="2">Uncharacterized protein</fullName>
    </submittedName>
</protein>
<name>A0A1H2RMQ1_9BACL</name>
<dbReference type="Proteomes" id="UP000182589">
    <property type="component" value="Unassembled WGS sequence"/>
</dbReference>
<feature type="region of interest" description="Disordered" evidence="1">
    <location>
        <begin position="1"/>
        <end position="70"/>
    </location>
</feature>